<dbReference type="AlphaFoldDB" id="A0A7D9GYC6"/>
<dbReference type="SMART" id="SM00490">
    <property type="entry name" value="HELICc"/>
    <property type="match status" value="1"/>
</dbReference>
<dbReference type="InterPro" id="IPR011545">
    <property type="entry name" value="DEAD/DEAH_box_helicase_dom"/>
</dbReference>
<comment type="catalytic activity">
    <reaction evidence="8">
        <text>ATP + H2O = ADP + phosphate + H(+)</text>
        <dbReference type="Rhea" id="RHEA:13065"/>
        <dbReference type="ChEBI" id="CHEBI:15377"/>
        <dbReference type="ChEBI" id="CHEBI:15378"/>
        <dbReference type="ChEBI" id="CHEBI:30616"/>
        <dbReference type="ChEBI" id="CHEBI:43474"/>
        <dbReference type="ChEBI" id="CHEBI:456216"/>
        <dbReference type="EC" id="3.6.4.13"/>
    </reaction>
</comment>
<feature type="region of interest" description="Disordered" evidence="9">
    <location>
        <begin position="119"/>
        <end position="220"/>
    </location>
</feature>
<dbReference type="GO" id="GO:0016787">
    <property type="term" value="F:hydrolase activity"/>
    <property type="evidence" value="ECO:0007669"/>
    <property type="project" value="UniProtKB-KW"/>
</dbReference>
<dbReference type="CDD" id="cd18791">
    <property type="entry name" value="SF2_C_RHA"/>
    <property type="match status" value="1"/>
</dbReference>
<evidence type="ECO:0000256" key="4">
    <source>
        <dbReference type="ARBA" id="ARBA00022801"/>
    </source>
</evidence>
<dbReference type="InterPro" id="IPR027417">
    <property type="entry name" value="P-loop_NTPase"/>
</dbReference>
<evidence type="ECO:0000256" key="1">
    <source>
        <dbReference type="ARBA" id="ARBA00012552"/>
    </source>
</evidence>
<dbReference type="Pfam" id="PF00270">
    <property type="entry name" value="DEAD"/>
    <property type="match status" value="1"/>
</dbReference>
<keyword evidence="13" id="KW-1185">Reference proteome</keyword>
<gene>
    <name evidence="12" type="primary">prp16</name>
    <name evidence="12" type="ORF">DEBR0S1_33782G</name>
</gene>
<dbReference type="GO" id="GO:0006397">
    <property type="term" value="P:mRNA processing"/>
    <property type="evidence" value="ECO:0007669"/>
    <property type="project" value="UniProtKB-KW"/>
</dbReference>
<feature type="domain" description="Helicase C-terminal" evidence="11">
    <location>
        <begin position="579"/>
        <end position="757"/>
    </location>
</feature>
<dbReference type="PROSITE" id="PS00690">
    <property type="entry name" value="DEAH_ATP_HELICASE"/>
    <property type="match status" value="1"/>
</dbReference>
<keyword evidence="3" id="KW-0547">Nucleotide-binding</keyword>
<keyword evidence="5" id="KW-0347">Helicase</keyword>
<dbReference type="Proteomes" id="UP000478008">
    <property type="component" value="Unassembled WGS sequence"/>
</dbReference>
<dbReference type="InterPro" id="IPR007502">
    <property type="entry name" value="Helicase-assoc_dom"/>
</dbReference>
<evidence type="ECO:0000256" key="5">
    <source>
        <dbReference type="ARBA" id="ARBA00022806"/>
    </source>
</evidence>
<feature type="compositionally biased region" description="Basic and acidic residues" evidence="9">
    <location>
        <begin position="319"/>
        <end position="339"/>
    </location>
</feature>
<dbReference type="EMBL" id="CABFWN010000001">
    <property type="protein sequence ID" value="VUG17126.1"/>
    <property type="molecule type" value="Genomic_DNA"/>
</dbReference>
<evidence type="ECO:0000313" key="13">
    <source>
        <dbReference type="Proteomes" id="UP000478008"/>
    </source>
</evidence>
<dbReference type="InterPro" id="IPR001650">
    <property type="entry name" value="Helicase_C-like"/>
</dbReference>
<dbReference type="GO" id="GO:0034458">
    <property type="term" value="F:3'-5' RNA helicase activity"/>
    <property type="evidence" value="ECO:0007669"/>
    <property type="project" value="TreeGrafter"/>
</dbReference>
<evidence type="ECO:0000256" key="2">
    <source>
        <dbReference type="ARBA" id="ARBA00022664"/>
    </source>
</evidence>
<organism evidence="12 13">
    <name type="scientific">Dekkera bruxellensis</name>
    <name type="common">Brettanomyces custersii</name>
    <dbReference type="NCBI Taxonomy" id="5007"/>
    <lineage>
        <taxon>Eukaryota</taxon>
        <taxon>Fungi</taxon>
        <taxon>Dikarya</taxon>
        <taxon>Ascomycota</taxon>
        <taxon>Saccharomycotina</taxon>
        <taxon>Pichiomycetes</taxon>
        <taxon>Pichiales</taxon>
        <taxon>Pichiaceae</taxon>
        <taxon>Brettanomyces</taxon>
    </lineage>
</organism>
<feature type="region of interest" description="Disordered" evidence="9">
    <location>
        <begin position="319"/>
        <end position="355"/>
    </location>
</feature>
<keyword evidence="2" id="KW-0507">mRNA processing</keyword>
<dbReference type="Pfam" id="PF07717">
    <property type="entry name" value="OB_NTP_bind"/>
    <property type="match status" value="1"/>
</dbReference>
<dbReference type="GO" id="GO:0003723">
    <property type="term" value="F:RNA binding"/>
    <property type="evidence" value="ECO:0007669"/>
    <property type="project" value="TreeGrafter"/>
</dbReference>
<evidence type="ECO:0000313" key="12">
    <source>
        <dbReference type="EMBL" id="VUG17126.1"/>
    </source>
</evidence>
<dbReference type="InterPro" id="IPR014001">
    <property type="entry name" value="Helicase_ATP-bd"/>
</dbReference>
<evidence type="ECO:0000259" key="10">
    <source>
        <dbReference type="PROSITE" id="PS51192"/>
    </source>
</evidence>
<dbReference type="Pfam" id="PF00271">
    <property type="entry name" value="Helicase_C"/>
    <property type="match status" value="1"/>
</dbReference>
<proteinExistence type="inferred from homology"/>
<dbReference type="InterPro" id="IPR011709">
    <property type="entry name" value="DEAD-box_helicase_OB_fold"/>
</dbReference>
<evidence type="ECO:0000256" key="9">
    <source>
        <dbReference type="SAM" id="MobiDB-lite"/>
    </source>
</evidence>
<dbReference type="Pfam" id="PF21010">
    <property type="entry name" value="HA2_C"/>
    <property type="match status" value="1"/>
</dbReference>
<dbReference type="GO" id="GO:0005524">
    <property type="term" value="F:ATP binding"/>
    <property type="evidence" value="ECO:0007669"/>
    <property type="project" value="UniProtKB-KW"/>
</dbReference>
<evidence type="ECO:0000256" key="8">
    <source>
        <dbReference type="ARBA" id="ARBA00047984"/>
    </source>
</evidence>
<protein>
    <recommendedName>
        <fullName evidence="1">RNA helicase</fullName>
        <ecNumber evidence="1">3.6.4.13</ecNumber>
    </recommendedName>
</protein>
<evidence type="ECO:0000259" key="11">
    <source>
        <dbReference type="PROSITE" id="PS51194"/>
    </source>
</evidence>
<keyword evidence="6" id="KW-0067">ATP-binding</keyword>
<evidence type="ECO:0000256" key="3">
    <source>
        <dbReference type="ARBA" id="ARBA00022741"/>
    </source>
</evidence>
<dbReference type="InterPro" id="IPR002464">
    <property type="entry name" value="DNA/RNA_helicase_DEAH_CS"/>
</dbReference>
<dbReference type="FunFam" id="3.40.50.300:FF:000615">
    <property type="entry name" value="pre-mRNA-splicing factor ATP-dependent RNA helicase DEAH7"/>
    <property type="match status" value="1"/>
</dbReference>
<dbReference type="GO" id="GO:1990904">
    <property type="term" value="C:ribonucleoprotein complex"/>
    <property type="evidence" value="ECO:0007669"/>
    <property type="project" value="UniProtKB-ARBA"/>
</dbReference>
<evidence type="ECO:0000256" key="7">
    <source>
        <dbReference type="ARBA" id="ARBA00038040"/>
    </source>
</evidence>
<feature type="compositionally biased region" description="Basic and acidic residues" evidence="9">
    <location>
        <begin position="182"/>
        <end position="220"/>
    </location>
</feature>
<dbReference type="SMART" id="SM00487">
    <property type="entry name" value="DEXDc"/>
    <property type="match status" value="1"/>
</dbReference>
<dbReference type="SUPFAM" id="SSF52540">
    <property type="entry name" value="P-loop containing nucleoside triphosphate hydrolases"/>
    <property type="match status" value="1"/>
</dbReference>
<dbReference type="PROSITE" id="PS51192">
    <property type="entry name" value="HELICASE_ATP_BIND_1"/>
    <property type="match status" value="1"/>
</dbReference>
<dbReference type="Gene3D" id="3.40.50.300">
    <property type="entry name" value="P-loop containing nucleotide triphosphate hydrolases"/>
    <property type="match status" value="2"/>
</dbReference>
<dbReference type="SMART" id="SM00847">
    <property type="entry name" value="HA2"/>
    <property type="match status" value="1"/>
</dbReference>
<comment type="similarity">
    <text evidence="7">Belongs to the DEAD box helicase family. DEAH subfamily. PRP16 sub-subfamily.</text>
</comment>
<accession>A0A7D9GYC6</accession>
<dbReference type="Gene3D" id="1.20.120.1080">
    <property type="match status" value="1"/>
</dbReference>
<feature type="compositionally biased region" description="Basic and acidic residues" evidence="9">
    <location>
        <begin position="161"/>
        <end position="172"/>
    </location>
</feature>
<name>A0A7D9GYC6_DEKBR</name>
<feature type="domain" description="Helicase ATP-binding" evidence="10">
    <location>
        <begin position="394"/>
        <end position="557"/>
    </location>
</feature>
<dbReference type="PROSITE" id="PS51194">
    <property type="entry name" value="HELICASE_CTER"/>
    <property type="match status" value="1"/>
</dbReference>
<reference evidence="12 13" key="1">
    <citation type="submission" date="2019-07" db="EMBL/GenBank/DDBJ databases">
        <authorList>
            <person name="Friedrich A."/>
            <person name="Schacherer J."/>
        </authorList>
    </citation>
    <scope>NUCLEOTIDE SEQUENCE [LARGE SCALE GENOMIC DNA]</scope>
</reference>
<dbReference type="PANTHER" id="PTHR18934">
    <property type="entry name" value="ATP-DEPENDENT RNA HELICASE"/>
    <property type="match status" value="1"/>
</dbReference>
<dbReference type="EC" id="3.6.4.13" evidence="1"/>
<sequence length="1039" mass="116893">MLTNCLRLSGGCTDRHDFFGLFFPRSFFFFHFSLLILHPYHASHSSALHSNLHGMCSKRRKIRLSDLDFLDGDEEIEPKVGASRTGKQGIRKIKFKRIKKEDARRIKEEVQSEDVKNFLGVSGEPEREEDLEISIGTKKKSVSGGNENDEHVQGAQTGRSILDELGEKERLQGRRNGSVGSSRDERPRQSLERRQNERETQRNGKNEQHSLESDPGVDRDWYTQDEELGHRYMDEFDAEEQEQMPLVRKMRPQSRIRHFDDGEDEVDPDINLVVHRLTPPFLDAKAVLSDGAGVRDVVRDRTGDLYRVAREGSGIVAENRREQERSRNARDVVDGKGRGEVGGGEEVAGKVKKGRQSRKVEKAEKVIEDKETHRRKIQQERRRLPAYKIKEQFLQAVHDNQVLVVVGETGSGKSTQLPQFLRDAGYSRAGMIGITQPRRVAAITVSSRVSDEMGVELGREVGYAIRFEDNTCPQTQVKFMTDGILLREFLQDADLDRYSCIIMDEAHERSLSTDILLGLLRGVLSRRRDLKLIVTSATMNAGRFCSFFGHAEQFVIPGRTYPVDIEFLKVPPLDYVESAVRQAIRVHVGAQGPGDILVFMTGQEDIGVTCREIEKRLHELSQVDNTLAPLDVLPIFSMLATASQARIFDASPRRKCIVATNIAETSLTVPGVRYVVDSGLVKVKVYNPRLGIDVLQTVPISRAQADQRAGRAGRTAPGKCFRMYTYGEMAAEMFAEPIPEIQRTNLDSTVLVLKSLNVASIDKFPLLDRPSAEALATAQYDLWAQGALGNEGGLTALGARMCRLPLPPALAKLLVLSTLHHFHCVAECLTLVAMLTIPAVFLRPRGDSRLQNRSDRARERFLALQSDHLTLVNVYEQFEAHGRDPVWCQHNFLQYRSLRRARDVRNQLESILRASGYNTRESAAGDPDLVRECVCAAYFQHAAVFKKYGSYQNLRSGMEVALAPTSALFGMGDLPRYVVYHEVVLTGKMQHMNCATAVDGLWLARYGSVFYAERNPAESGIQHQKRVEAEFARVIHTAE</sequence>
<dbReference type="FunFam" id="3.40.50.300:FF:000145">
    <property type="entry name" value="probable ATP-dependent RNA helicase DHX40"/>
    <property type="match status" value="1"/>
</dbReference>
<dbReference type="PANTHER" id="PTHR18934:SF91">
    <property type="entry name" value="PRE-MRNA-SPLICING FACTOR ATP-DEPENDENT RNA HELICASE PRP16"/>
    <property type="match status" value="1"/>
</dbReference>
<keyword evidence="4" id="KW-0378">Hydrolase</keyword>
<evidence type="ECO:0000256" key="6">
    <source>
        <dbReference type="ARBA" id="ARBA00022840"/>
    </source>
</evidence>